<dbReference type="Pfam" id="PF10361">
    <property type="entry name" value="DUF2434"/>
    <property type="match status" value="1"/>
</dbReference>
<evidence type="ECO:0000313" key="4">
    <source>
        <dbReference type="Proteomes" id="UP000266188"/>
    </source>
</evidence>
<dbReference type="InterPro" id="IPR018830">
    <property type="entry name" value="DUF2434"/>
</dbReference>
<feature type="compositionally biased region" description="Basic and acidic residues" evidence="1">
    <location>
        <begin position="482"/>
        <end position="493"/>
    </location>
</feature>
<feature type="compositionally biased region" description="Basic and acidic residues" evidence="1">
    <location>
        <begin position="431"/>
        <end position="441"/>
    </location>
</feature>
<feature type="transmembrane region" description="Helical" evidence="2">
    <location>
        <begin position="215"/>
        <end position="233"/>
    </location>
</feature>
<keyword evidence="4" id="KW-1185">Reference proteome</keyword>
<keyword evidence="2" id="KW-0472">Membrane</keyword>
<evidence type="ECO:0000313" key="3">
    <source>
        <dbReference type="EMBL" id="RJE20912.1"/>
    </source>
</evidence>
<feature type="transmembrane region" description="Helical" evidence="2">
    <location>
        <begin position="160"/>
        <end position="182"/>
    </location>
</feature>
<feature type="transmembrane region" description="Helical" evidence="2">
    <location>
        <begin position="301"/>
        <end position="334"/>
    </location>
</feature>
<sequence length="521" mass="59010">MPLVYIRSRVPFQQGANTTDVVINHNHFNLTTLNYWNYTLYSNGTLSNGSECYLAFNEYQPNMFSNGSFVNVTSCYTPIFDIGRRGSIGLAFALLFAVTILFTMANLRKHGTRYLPLEKPRSLVGRRWKWYWLLFVTACGTISCFMSVDVDRDYLQNSPIILQSIFYTLMMPGLMAVIWEAVRHWGSWQERQIRDRDILAFTEPGNSSNREIQELILPLVFYTFACLNFFLTIPRSWTPIQLQRSASQTANQAKPAATDGRFKAAAFISLGGVLVTLYSLEHSIYRYITRPGGNQTRRATFAFYITSAPSQFLVAIALLLIKIVYGIISSFIWALSPFNANVNPAWLYGLGYTPALLIILLFNLCGFCEINEDKQLLISRGERISTTKYRFKRKKPAWLQSRRLADIFPSDKKQADESISCVEMGDMKQRLPVDEEKDHAATKVTVSSRSLSTSDRTIPCSDDIKDRDGDSTDYAEQVVGRLHGEGLNGRRDPNQLSRSQSSESTAVGDEAPQTVRSMLDV</sequence>
<accession>A0A3A2ZCN7</accession>
<organism evidence="3 4">
    <name type="scientific">Aspergillus sclerotialis</name>
    <dbReference type="NCBI Taxonomy" id="2070753"/>
    <lineage>
        <taxon>Eukaryota</taxon>
        <taxon>Fungi</taxon>
        <taxon>Dikarya</taxon>
        <taxon>Ascomycota</taxon>
        <taxon>Pezizomycotina</taxon>
        <taxon>Eurotiomycetes</taxon>
        <taxon>Eurotiomycetidae</taxon>
        <taxon>Eurotiales</taxon>
        <taxon>Aspergillaceae</taxon>
        <taxon>Aspergillus</taxon>
        <taxon>Aspergillus subgen. Polypaecilum</taxon>
    </lineage>
</organism>
<feature type="region of interest" description="Disordered" evidence="1">
    <location>
        <begin position="431"/>
        <end position="521"/>
    </location>
</feature>
<feature type="transmembrane region" description="Helical" evidence="2">
    <location>
        <begin position="88"/>
        <end position="107"/>
    </location>
</feature>
<proteinExistence type="predicted"/>
<gene>
    <name evidence="3" type="ORF">PHISCL_06758</name>
</gene>
<keyword evidence="2" id="KW-0812">Transmembrane</keyword>
<dbReference type="OrthoDB" id="5308502at2759"/>
<dbReference type="Proteomes" id="UP000266188">
    <property type="component" value="Unassembled WGS sequence"/>
</dbReference>
<dbReference type="EMBL" id="MVGC01000267">
    <property type="protein sequence ID" value="RJE20912.1"/>
    <property type="molecule type" value="Genomic_DNA"/>
</dbReference>
<dbReference type="AlphaFoldDB" id="A0A3A2ZCN7"/>
<feature type="transmembrane region" description="Helical" evidence="2">
    <location>
        <begin position="128"/>
        <end position="148"/>
    </location>
</feature>
<feature type="transmembrane region" description="Helical" evidence="2">
    <location>
        <begin position="262"/>
        <end position="280"/>
    </location>
</feature>
<feature type="compositionally biased region" description="Polar residues" evidence="1">
    <location>
        <begin position="494"/>
        <end position="505"/>
    </location>
</feature>
<evidence type="ECO:0000256" key="2">
    <source>
        <dbReference type="SAM" id="Phobius"/>
    </source>
</evidence>
<name>A0A3A2ZCN7_9EURO</name>
<feature type="compositionally biased region" description="Polar residues" evidence="1">
    <location>
        <begin position="444"/>
        <end position="456"/>
    </location>
</feature>
<evidence type="ECO:0000256" key="1">
    <source>
        <dbReference type="SAM" id="MobiDB-lite"/>
    </source>
</evidence>
<comment type="caution">
    <text evidence="3">The sequence shown here is derived from an EMBL/GenBank/DDBJ whole genome shotgun (WGS) entry which is preliminary data.</text>
</comment>
<keyword evidence="2" id="KW-1133">Transmembrane helix</keyword>
<dbReference type="STRING" id="2070753.A0A3A2ZCN7"/>
<protein>
    <submittedName>
        <fullName evidence="3">Uncharacterized protein</fullName>
    </submittedName>
</protein>
<feature type="transmembrane region" description="Helical" evidence="2">
    <location>
        <begin position="346"/>
        <end position="370"/>
    </location>
</feature>
<reference evidence="4" key="1">
    <citation type="submission" date="2017-02" db="EMBL/GenBank/DDBJ databases">
        <authorList>
            <person name="Tafer H."/>
            <person name="Lopandic K."/>
        </authorList>
    </citation>
    <scope>NUCLEOTIDE SEQUENCE [LARGE SCALE GENOMIC DNA]</scope>
    <source>
        <strain evidence="4">CBS 366.77</strain>
    </source>
</reference>